<dbReference type="SUPFAM" id="SSF90188">
    <property type="entry name" value="Somatomedin B domain"/>
    <property type="match status" value="1"/>
</dbReference>
<dbReference type="SMART" id="SM00201">
    <property type="entry name" value="SO"/>
    <property type="match status" value="1"/>
</dbReference>
<evidence type="ECO:0000256" key="11">
    <source>
        <dbReference type="ARBA" id="ARBA00022801"/>
    </source>
</evidence>
<dbReference type="GO" id="GO:0016829">
    <property type="term" value="F:lyase activity"/>
    <property type="evidence" value="ECO:0007669"/>
    <property type="project" value="UniProtKB-KW"/>
</dbReference>
<dbReference type="InterPro" id="IPR039787">
    <property type="entry name" value="ENDOU"/>
</dbReference>
<evidence type="ECO:0000256" key="16">
    <source>
        <dbReference type="ARBA" id="ARBA00048688"/>
    </source>
</evidence>
<keyword evidence="9" id="KW-0677">Repeat</keyword>
<evidence type="ECO:0000256" key="15">
    <source>
        <dbReference type="ARBA" id="ARBA00023239"/>
    </source>
</evidence>
<dbReference type="Pfam" id="PF01033">
    <property type="entry name" value="Somatomedin_B"/>
    <property type="match status" value="1"/>
</dbReference>
<feature type="domain" description="SMB" evidence="19">
    <location>
        <begin position="111"/>
        <end position="153"/>
    </location>
</feature>
<evidence type="ECO:0000256" key="18">
    <source>
        <dbReference type="SAM" id="MobiDB-lite"/>
    </source>
</evidence>
<evidence type="ECO:0000259" key="20">
    <source>
        <dbReference type="PROSITE" id="PS51959"/>
    </source>
</evidence>
<dbReference type="PANTHER" id="PTHR12439:SF40">
    <property type="entry name" value="URIDYLATE-SPECIFIC ENDORIBONUCLEASE"/>
    <property type="match status" value="1"/>
</dbReference>
<dbReference type="EMBL" id="JAHDVG010000475">
    <property type="protein sequence ID" value="KAH1175987.1"/>
    <property type="molecule type" value="Genomic_DNA"/>
</dbReference>
<evidence type="ECO:0000256" key="5">
    <source>
        <dbReference type="ARBA" id="ARBA00022525"/>
    </source>
</evidence>
<comment type="subunit">
    <text evidence="4 17">Monomer.</text>
</comment>
<evidence type="ECO:0000256" key="9">
    <source>
        <dbReference type="ARBA" id="ARBA00022737"/>
    </source>
</evidence>
<name>A0A9D3X9N2_9SAUR</name>
<dbReference type="InterPro" id="IPR001212">
    <property type="entry name" value="Somatomedin_B_dom"/>
</dbReference>
<dbReference type="PROSITE" id="PS00524">
    <property type="entry name" value="SMB_1"/>
    <property type="match status" value="1"/>
</dbReference>
<comment type="similarity">
    <text evidence="3 17">Belongs to the ENDOU family.</text>
</comment>
<feature type="compositionally biased region" description="Polar residues" evidence="18">
    <location>
        <begin position="200"/>
        <end position="212"/>
    </location>
</feature>
<keyword evidence="11 17" id="KW-0378">Hydrolase</keyword>
<feature type="region of interest" description="Disordered" evidence="18">
    <location>
        <begin position="75"/>
        <end position="109"/>
    </location>
</feature>
<evidence type="ECO:0000256" key="8">
    <source>
        <dbReference type="ARBA" id="ARBA00022729"/>
    </source>
</evidence>
<keyword evidence="13" id="KW-1015">Disulfide bond</keyword>
<keyword evidence="6 17" id="KW-0540">Nuclease</keyword>
<dbReference type="InterPro" id="IPR036024">
    <property type="entry name" value="Somatomedin_B-like_dom_sf"/>
</dbReference>
<dbReference type="GO" id="GO:0004521">
    <property type="term" value="F:RNA endonuclease activity"/>
    <property type="evidence" value="ECO:0007669"/>
    <property type="project" value="UniProtKB-UniRule"/>
</dbReference>
<keyword evidence="7 17" id="KW-0479">Metal-binding</keyword>
<dbReference type="EC" id="4.6.1.-" evidence="17"/>
<keyword evidence="22" id="KW-1185">Reference proteome</keyword>
<reference evidence="21" key="1">
    <citation type="submission" date="2021-09" db="EMBL/GenBank/DDBJ databases">
        <title>The genome of Mauremys mutica provides insights into the evolution of semi-aquatic lifestyle.</title>
        <authorList>
            <person name="Gong S."/>
            <person name="Gao Y."/>
        </authorList>
    </citation>
    <scope>NUCLEOTIDE SEQUENCE</scope>
    <source>
        <strain evidence="21">MM-2020</strain>
        <tissue evidence="21">Muscle</tissue>
    </source>
</reference>
<dbReference type="GO" id="GO:0006955">
    <property type="term" value="P:immune response"/>
    <property type="evidence" value="ECO:0007669"/>
    <property type="project" value="InterPro"/>
</dbReference>
<keyword evidence="5" id="KW-0964">Secreted</keyword>
<evidence type="ECO:0000256" key="6">
    <source>
        <dbReference type="ARBA" id="ARBA00022722"/>
    </source>
</evidence>
<dbReference type="Pfam" id="PF09412">
    <property type="entry name" value="XendoU"/>
    <property type="match status" value="1"/>
</dbReference>
<dbReference type="GO" id="GO:0005044">
    <property type="term" value="F:scavenger receptor activity"/>
    <property type="evidence" value="ECO:0007669"/>
    <property type="project" value="InterPro"/>
</dbReference>
<keyword evidence="15" id="KW-0456">Lyase</keyword>
<keyword evidence="8" id="KW-0732">Signal</keyword>
<dbReference type="Gene3D" id="4.10.410.20">
    <property type="match status" value="1"/>
</dbReference>
<comment type="caution">
    <text evidence="21">The sequence shown here is derived from an EMBL/GenBank/DDBJ whole genome shotgun (WGS) entry which is preliminary data.</text>
</comment>
<evidence type="ECO:0000256" key="7">
    <source>
        <dbReference type="ARBA" id="ARBA00022723"/>
    </source>
</evidence>
<evidence type="ECO:0000313" key="22">
    <source>
        <dbReference type="Proteomes" id="UP000827986"/>
    </source>
</evidence>
<dbReference type="GO" id="GO:0046872">
    <property type="term" value="F:metal ion binding"/>
    <property type="evidence" value="ECO:0007669"/>
    <property type="project" value="UniProtKB-UniRule"/>
</dbReference>
<accession>A0A9D3X9N2</accession>
<feature type="compositionally biased region" description="Basic and acidic residues" evidence="18">
    <location>
        <begin position="213"/>
        <end position="222"/>
    </location>
</feature>
<comment type="subcellular location">
    <subcellularLocation>
        <location evidence="2">Secreted</location>
    </subcellularLocation>
</comment>
<organism evidence="21 22">
    <name type="scientific">Mauremys mutica</name>
    <name type="common">yellowpond turtle</name>
    <dbReference type="NCBI Taxonomy" id="74926"/>
    <lineage>
        <taxon>Eukaryota</taxon>
        <taxon>Metazoa</taxon>
        <taxon>Chordata</taxon>
        <taxon>Craniata</taxon>
        <taxon>Vertebrata</taxon>
        <taxon>Euteleostomi</taxon>
        <taxon>Archelosauria</taxon>
        <taxon>Testudinata</taxon>
        <taxon>Testudines</taxon>
        <taxon>Cryptodira</taxon>
        <taxon>Durocryptodira</taxon>
        <taxon>Testudinoidea</taxon>
        <taxon>Geoemydidae</taxon>
        <taxon>Geoemydinae</taxon>
        <taxon>Mauremys</taxon>
    </lineage>
</organism>
<dbReference type="GO" id="GO:0003723">
    <property type="term" value="F:RNA binding"/>
    <property type="evidence" value="ECO:0007669"/>
    <property type="project" value="UniProtKB-UniRule"/>
</dbReference>
<evidence type="ECO:0000313" key="21">
    <source>
        <dbReference type="EMBL" id="KAH1175987.1"/>
    </source>
</evidence>
<gene>
    <name evidence="21" type="ORF">KIL84_020721</name>
</gene>
<proteinExistence type="inferred from homology"/>
<dbReference type="SUPFAM" id="SSF142877">
    <property type="entry name" value="EndoU-like"/>
    <property type="match status" value="1"/>
</dbReference>
<dbReference type="GO" id="GO:0030247">
    <property type="term" value="F:polysaccharide binding"/>
    <property type="evidence" value="ECO:0007669"/>
    <property type="project" value="InterPro"/>
</dbReference>
<comment type="cofactor">
    <cofactor evidence="1 17">
        <name>Mn(2+)</name>
        <dbReference type="ChEBI" id="CHEBI:29035"/>
    </cofactor>
</comment>
<dbReference type="Proteomes" id="UP000827986">
    <property type="component" value="Unassembled WGS sequence"/>
</dbReference>
<keyword evidence="14 17" id="KW-0464">Manganese</keyword>
<dbReference type="AlphaFoldDB" id="A0A9D3X9N2"/>
<comment type="catalytic activity">
    <reaction evidence="16">
        <text>ribonucleotidyl-uridine-RNA = a 5'-end dephospho-uridine-RNA + a 3'-end 2',3'-cyclophospho-ribonucleotide-RNA</text>
        <dbReference type="Rhea" id="RHEA:67792"/>
        <dbReference type="Rhea" id="RHEA-COMP:10464"/>
        <dbReference type="Rhea" id="RHEA-COMP:17354"/>
        <dbReference type="Rhea" id="RHEA-COMP:17356"/>
        <dbReference type="ChEBI" id="CHEBI:83064"/>
        <dbReference type="ChEBI" id="CHEBI:173117"/>
        <dbReference type="ChEBI" id="CHEBI:173224"/>
    </reaction>
    <physiologicalReaction direction="left-to-right" evidence="16">
        <dbReference type="Rhea" id="RHEA:67793"/>
    </physiologicalReaction>
</comment>
<feature type="domain" description="EndoU" evidence="20">
    <location>
        <begin position="177"/>
        <end position="449"/>
    </location>
</feature>
<sequence length="449" mass="50982">MKTGYLAFGHSGDLARQILCSLGADRTRNWSLKLTFGHKPGALTHDKRSHAVRSSCTAPVGESPPSIAILQHWNAESAASAERPREQEGTAAEDNEETEPAHASSAGLYTDPDSCRGRCHEPYNKQDECHCNTKCEKHRNCCEDYHMHCSKDGRQKDPMAGPADSMEGFSSSHDSITNEELLSISEQLFKVDHNKAQKSDITINPQHLASSAETKDKEDHSPEPLYTYVNEKLFSKPTYASFIKLLDNYQRMTGRREVFSAEQLKEQENFLQEVMKTELMIKLYNFLHKKKRYSTQEEFVSDLKEMWFGLYSRGKDEGDSSGFEHVFSGEVKKGKVSGFHSWIRFYLQEKKGLVDYYSHNYDGPWASYPDVLGMQFSWDGYFKEVGSAFIGCSPEFEFGLYTLCFIARPGKMCRLSLGGHQLGIQTYTWTKSTYGNNRKYIATAYVTSS</sequence>
<feature type="region of interest" description="Disordered" evidence="18">
    <location>
        <begin position="200"/>
        <end position="222"/>
    </location>
</feature>
<keyword evidence="10 17" id="KW-0255">Endonuclease</keyword>
<dbReference type="PRINTS" id="PR00022">
    <property type="entry name" value="SOMATOMEDINB"/>
</dbReference>
<dbReference type="GO" id="GO:0016787">
    <property type="term" value="F:hydrolase activity"/>
    <property type="evidence" value="ECO:0007669"/>
    <property type="project" value="UniProtKB-KW"/>
</dbReference>
<evidence type="ECO:0000259" key="19">
    <source>
        <dbReference type="PROSITE" id="PS50958"/>
    </source>
</evidence>
<keyword evidence="12 17" id="KW-0694">RNA-binding</keyword>
<dbReference type="CDD" id="cd21159">
    <property type="entry name" value="XendoU"/>
    <property type="match status" value="1"/>
</dbReference>
<evidence type="ECO:0000256" key="14">
    <source>
        <dbReference type="ARBA" id="ARBA00023211"/>
    </source>
</evidence>
<evidence type="ECO:0000256" key="3">
    <source>
        <dbReference type="ARBA" id="ARBA00010168"/>
    </source>
</evidence>
<evidence type="ECO:0000256" key="4">
    <source>
        <dbReference type="ARBA" id="ARBA00011245"/>
    </source>
</evidence>
<evidence type="ECO:0000256" key="10">
    <source>
        <dbReference type="ARBA" id="ARBA00022759"/>
    </source>
</evidence>
<evidence type="ECO:0000256" key="1">
    <source>
        <dbReference type="ARBA" id="ARBA00001936"/>
    </source>
</evidence>
<evidence type="ECO:0000256" key="2">
    <source>
        <dbReference type="ARBA" id="ARBA00004613"/>
    </source>
</evidence>
<evidence type="ECO:0000256" key="17">
    <source>
        <dbReference type="RuleBase" id="RU367085"/>
    </source>
</evidence>
<dbReference type="PANTHER" id="PTHR12439">
    <property type="entry name" value="PLACENTAL PROTEIN 11-RELATED"/>
    <property type="match status" value="1"/>
</dbReference>
<dbReference type="PROSITE" id="PS50958">
    <property type="entry name" value="SMB_2"/>
    <property type="match status" value="1"/>
</dbReference>
<dbReference type="InterPro" id="IPR037227">
    <property type="entry name" value="EndoU-like"/>
</dbReference>
<dbReference type="PROSITE" id="PS51959">
    <property type="entry name" value="ENDOU"/>
    <property type="match status" value="1"/>
</dbReference>
<dbReference type="InterPro" id="IPR020436">
    <property type="entry name" value="SMB_chordata"/>
</dbReference>
<evidence type="ECO:0000256" key="13">
    <source>
        <dbReference type="ARBA" id="ARBA00023157"/>
    </source>
</evidence>
<dbReference type="InterPro" id="IPR018998">
    <property type="entry name" value="EndoU_C"/>
</dbReference>
<evidence type="ECO:0000256" key="12">
    <source>
        <dbReference type="ARBA" id="ARBA00022884"/>
    </source>
</evidence>
<protein>
    <recommendedName>
        <fullName evidence="17">Uridylate-specific endoribonuclease</fullName>
        <ecNumber evidence="17">4.6.1.-</ecNumber>
    </recommendedName>
</protein>
<dbReference type="GO" id="GO:0005576">
    <property type="term" value="C:extracellular region"/>
    <property type="evidence" value="ECO:0007669"/>
    <property type="project" value="UniProtKB-SubCell"/>
</dbReference>